<evidence type="ECO:0000313" key="3">
    <source>
        <dbReference type="Proteomes" id="UP001211005"/>
    </source>
</evidence>
<sequence>MKFPSSLRAPWLLGTALLLGACGKEATTTPTPSAPDSATDILVSDERAQIGDPEFDPYTGRICWQSITDHKIWVCKIDPATGKLAVGNGQQTLVDGGDVVPLTSTFNAGEWAFIQAGAAIVYTKNSGGSRYVAVATETGAAGTSAATWTLNTLMATPNRFLPRATKNPNDNVAAFQCATSPGTGTTKYKFFNNPGTEFSIGSFSDAHWAEDEQVLTGILPNSQVGLFNPATPTAAPVQLTQSSGTTYSRPYMWRAPDQGNARMFFAKANGNEIRVFKETAPGSNTYAPFQQFRCPSTNPAYVNIGSPEPVIYKGKSYITFMASASPLETSGLPAEIWLASVSATAPTYKMVSDAAVRVRTDPESYPTATNLYVYYTEVDDAATPDGNLDPTTILRLRRCETGL</sequence>
<dbReference type="Proteomes" id="UP001211005">
    <property type="component" value="Plasmid unnamed1"/>
</dbReference>
<dbReference type="EMBL" id="CP114768">
    <property type="protein sequence ID" value="WBA44122.1"/>
    <property type="molecule type" value="Genomic_DNA"/>
</dbReference>
<keyword evidence="1" id="KW-0732">Signal</keyword>
<evidence type="ECO:0000256" key="1">
    <source>
        <dbReference type="SAM" id="SignalP"/>
    </source>
</evidence>
<feature type="signal peptide" evidence="1">
    <location>
        <begin position="1"/>
        <end position="26"/>
    </location>
</feature>
<geneLocation type="plasmid" evidence="2 3">
    <name>unnamed1</name>
</geneLocation>
<keyword evidence="2" id="KW-0614">Plasmid</keyword>
<dbReference type="PROSITE" id="PS51257">
    <property type="entry name" value="PROKAR_LIPOPROTEIN"/>
    <property type="match status" value="1"/>
</dbReference>
<keyword evidence="3" id="KW-1185">Reference proteome</keyword>
<gene>
    <name evidence="2" type="ORF">O3303_19730</name>
</gene>
<dbReference type="RefSeq" id="WP_269562154.1">
    <property type="nucleotide sequence ID" value="NZ_CP114768.1"/>
</dbReference>
<proteinExistence type="predicted"/>
<evidence type="ECO:0008006" key="4">
    <source>
        <dbReference type="Google" id="ProtNLM"/>
    </source>
</evidence>
<name>A0ABY7LXG6_9BACT</name>
<organism evidence="2 3">
    <name type="scientific">Hymenobacter canadensis</name>
    <dbReference type="NCBI Taxonomy" id="2999067"/>
    <lineage>
        <taxon>Bacteria</taxon>
        <taxon>Pseudomonadati</taxon>
        <taxon>Bacteroidota</taxon>
        <taxon>Cytophagia</taxon>
        <taxon>Cytophagales</taxon>
        <taxon>Hymenobacteraceae</taxon>
        <taxon>Hymenobacter</taxon>
    </lineage>
</organism>
<protein>
    <recommendedName>
        <fullName evidence="4">DUF5005 domain-containing protein</fullName>
    </recommendedName>
</protein>
<feature type="chain" id="PRO_5045622816" description="DUF5005 domain-containing protein" evidence="1">
    <location>
        <begin position="27"/>
        <end position="403"/>
    </location>
</feature>
<reference evidence="2 3" key="1">
    <citation type="submission" date="2022-12" db="EMBL/GenBank/DDBJ databases">
        <title>Hymenobacter canadensis sp. nov. isolated from lake water of the Cambridge Bay, Canada.</title>
        <authorList>
            <person name="Kim W.H."/>
            <person name="Lee Y.M."/>
        </authorList>
    </citation>
    <scope>NUCLEOTIDE SEQUENCE [LARGE SCALE GENOMIC DNA]</scope>
    <source>
        <strain evidence="2 3">PAMC 29467</strain>
        <plasmid evidence="2 3">unnamed1</plasmid>
    </source>
</reference>
<accession>A0ABY7LXG6</accession>
<evidence type="ECO:0000313" key="2">
    <source>
        <dbReference type="EMBL" id="WBA44122.1"/>
    </source>
</evidence>